<reference evidence="3 4" key="1">
    <citation type="submission" date="2018-06" db="EMBL/GenBank/DDBJ databases">
        <title>Complete Genomes of Monosporascus.</title>
        <authorList>
            <person name="Robinson A.J."/>
            <person name="Natvig D.O."/>
        </authorList>
    </citation>
    <scope>NUCLEOTIDE SEQUENCE [LARGE SCALE GENOMIC DNA]</scope>
    <source>
        <strain evidence="3 4">CBS 609.92</strain>
    </source>
</reference>
<protein>
    <recommendedName>
        <fullName evidence="2">Gfd2/YDR514C-like C-terminal domain-containing protein</fullName>
    </recommendedName>
</protein>
<dbReference type="Gene3D" id="3.30.420.10">
    <property type="entry name" value="Ribonuclease H-like superfamily/Ribonuclease H"/>
    <property type="match status" value="1"/>
</dbReference>
<keyword evidence="4" id="KW-1185">Reference proteome</keyword>
<feature type="region of interest" description="Disordered" evidence="1">
    <location>
        <begin position="701"/>
        <end position="746"/>
    </location>
</feature>
<organism evidence="3 4">
    <name type="scientific">Monosporascus cannonballus</name>
    <dbReference type="NCBI Taxonomy" id="155416"/>
    <lineage>
        <taxon>Eukaryota</taxon>
        <taxon>Fungi</taxon>
        <taxon>Dikarya</taxon>
        <taxon>Ascomycota</taxon>
        <taxon>Pezizomycotina</taxon>
        <taxon>Sordariomycetes</taxon>
        <taxon>Xylariomycetidae</taxon>
        <taxon>Xylariales</taxon>
        <taxon>Xylariales incertae sedis</taxon>
        <taxon>Monosporascus</taxon>
    </lineage>
</organism>
<dbReference type="SUPFAM" id="SSF53098">
    <property type="entry name" value="Ribonuclease H-like"/>
    <property type="match status" value="1"/>
</dbReference>
<feature type="domain" description="Gfd2/YDR514C-like C-terminal" evidence="2">
    <location>
        <begin position="507"/>
        <end position="689"/>
    </location>
</feature>
<comment type="caution">
    <text evidence="3">The sequence shown here is derived from an EMBL/GenBank/DDBJ whole genome shotgun (WGS) entry which is preliminary data.</text>
</comment>
<dbReference type="InterPro" id="IPR036397">
    <property type="entry name" value="RNaseH_sf"/>
</dbReference>
<dbReference type="Pfam" id="PF21762">
    <property type="entry name" value="DEDDh_C"/>
    <property type="match status" value="1"/>
</dbReference>
<dbReference type="PANTHER" id="PTHR28083:SF1">
    <property type="entry name" value="GOOD FOR FULL DBP5 ACTIVITY PROTEIN 2"/>
    <property type="match status" value="1"/>
</dbReference>
<evidence type="ECO:0000313" key="3">
    <source>
        <dbReference type="EMBL" id="RYO82585.1"/>
    </source>
</evidence>
<evidence type="ECO:0000256" key="1">
    <source>
        <dbReference type="SAM" id="MobiDB-lite"/>
    </source>
</evidence>
<proteinExistence type="predicted"/>
<dbReference type="EMBL" id="QJNS01000212">
    <property type="protein sequence ID" value="RYO82585.1"/>
    <property type="molecule type" value="Genomic_DNA"/>
</dbReference>
<evidence type="ECO:0000259" key="2">
    <source>
        <dbReference type="Pfam" id="PF21762"/>
    </source>
</evidence>
<name>A0ABY0H6C0_9PEZI</name>
<dbReference type="Proteomes" id="UP000294003">
    <property type="component" value="Unassembled WGS sequence"/>
</dbReference>
<evidence type="ECO:0000313" key="4">
    <source>
        <dbReference type="Proteomes" id="UP000294003"/>
    </source>
</evidence>
<dbReference type="InterPro" id="IPR012337">
    <property type="entry name" value="RNaseH-like_sf"/>
</dbReference>
<gene>
    <name evidence="3" type="ORF">DL762_006539</name>
</gene>
<sequence length="746" mass="84259">MRGRVEPAQGVRYNPEGVVLESNAEKFGIFEVNAEKLAEYSEECRELLASPRGPFICKFYLGDVGETLDYFVYWMKRPDAHGDLKSLGKVINCDGYDEFIETWLLGDTLRARGFQDDVLRAMLDYSDDVELDSDDLENWLSRAPRGSAIRELLIDIFCRQLEVNGRQGEIRALNPVTLLEGSEKGTETKQEDADYRPFAPLTEDSLRRKLLPQELQDEDDDGEEFEINIRSLTKSTPVAQTSRPPPTAAPFLSHAGRGRQGQTPPANIRSPSVPVNLEAGEASEKGMKFIAFKLVKRYPFLYVGESNQGEVAAFFKENFNKRTWDFFYILDPNESKTASRDPLLLVPSVQFEQFLNFASATTGRSLSIPGGQARENFFLTFGDWNTPLPRFLGRANSEEDFEDLSFKIYTFPKDDYDNLTAAALRSFKEVMARAYNSFRVPTRKKNPETVKMKRIERQKNLGRVTKRVQRYLGLRPQAAYASRIGPAASGWNTDKPAPFIKDSSVRFVCVDVEAYEKNAELVTEIGLAVLDTDDIMDVAPGENGENWFSKIATVHFRIMEYSSIINSQFVQGCPDSFAFGNSDFVSLKDIAQEVGDIIGDNVSGDKRPVILVGHDIAQDLAYLQKVGYNPWRMPHIVDEIDTMSMFQRLKRSQDGRGLETVCSDLGYPGYDFHNAGNDAHFTLRSMIVMAFRQMSESLSSKALGPWGQDAREWSDGELDDGGPPQRSQDRVRKAAQPATQRREPRW</sequence>
<dbReference type="InterPro" id="IPR048519">
    <property type="entry name" value="Gfd2/YDR514C-like_C"/>
</dbReference>
<accession>A0ABY0H6C0</accession>
<feature type="region of interest" description="Disordered" evidence="1">
    <location>
        <begin position="230"/>
        <end position="273"/>
    </location>
</feature>
<feature type="compositionally biased region" description="Polar residues" evidence="1">
    <location>
        <begin position="230"/>
        <end position="242"/>
    </location>
</feature>
<dbReference type="InterPro" id="IPR040151">
    <property type="entry name" value="Gfd2/YDR514C-like"/>
</dbReference>
<dbReference type="PANTHER" id="PTHR28083">
    <property type="entry name" value="GOOD FOR FULL DBP5 ACTIVITY PROTEIN 2"/>
    <property type="match status" value="1"/>
</dbReference>